<keyword evidence="2" id="KW-1185">Reference proteome</keyword>
<dbReference type="Proteomes" id="UP000279833">
    <property type="component" value="Unassembled WGS sequence"/>
</dbReference>
<gene>
    <name evidence="1" type="ORF">SCUD_LOCUS1712</name>
</gene>
<dbReference type="PANTHER" id="PTHR47027">
    <property type="entry name" value="REVERSE TRANSCRIPTASE DOMAIN-CONTAINING PROTEIN"/>
    <property type="match status" value="1"/>
</dbReference>
<reference evidence="3" key="1">
    <citation type="submission" date="2016-06" db="UniProtKB">
        <authorList>
            <consortium name="WormBaseParasite"/>
        </authorList>
    </citation>
    <scope>IDENTIFICATION</scope>
</reference>
<evidence type="ECO:0000313" key="3">
    <source>
        <dbReference type="WBParaSite" id="SCUD_0000171101-mRNA-1"/>
    </source>
</evidence>
<protein>
    <submittedName>
        <fullName evidence="3">PLAT domain-containing protein</fullName>
    </submittedName>
</protein>
<name>A0A183JG91_9TREM</name>
<evidence type="ECO:0000313" key="2">
    <source>
        <dbReference type="Proteomes" id="UP000279833"/>
    </source>
</evidence>
<dbReference type="EMBL" id="UZAK01001447">
    <property type="protein sequence ID" value="VDO69415.1"/>
    <property type="molecule type" value="Genomic_DNA"/>
</dbReference>
<sequence>MTDTFQVMTGVEWIVKTSTSEGKHGIQCTAQNQLDDLDFADNLTILSHTHKQMQIKTNSVAAAASDSVGLNIYKGKSKILKCNTENTKPNTFVGQALKDVESFTYLGNIINERGGYDIEVKARTDKANPRPHPYN</sequence>
<evidence type="ECO:0000313" key="1">
    <source>
        <dbReference type="EMBL" id="VDO69415.1"/>
    </source>
</evidence>
<accession>A0A183JG91</accession>
<proteinExistence type="predicted"/>
<dbReference type="AlphaFoldDB" id="A0A183JG91"/>
<dbReference type="PANTHER" id="PTHR47027:SF25">
    <property type="entry name" value="REVERSE TRANSCRIPTASE DOMAIN-CONTAINING PROTEIN"/>
    <property type="match status" value="1"/>
</dbReference>
<reference evidence="1 2" key="2">
    <citation type="submission" date="2018-11" db="EMBL/GenBank/DDBJ databases">
        <authorList>
            <consortium name="Pathogen Informatics"/>
        </authorList>
    </citation>
    <scope>NUCLEOTIDE SEQUENCE [LARGE SCALE GENOMIC DNA]</scope>
    <source>
        <strain evidence="1">Dakar</strain>
        <strain evidence="2">Dakar, Senegal</strain>
    </source>
</reference>
<organism evidence="3">
    <name type="scientific">Schistosoma curassoni</name>
    <dbReference type="NCBI Taxonomy" id="6186"/>
    <lineage>
        <taxon>Eukaryota</taxon>
        <taxon>Metazoa</taxon>
        <taxon>Spiralia</taxon>
        <taxon>Lophotrochozoa</taxon>
        <taxon>Platyhelminthes</taxon>
        <taxon>Trematoda</taxon>
        <taxon>Digenea</taxon>
        <taxon>Strigeidida</taxon>
        <taxon>Schistosomatoidea</taxon>
        <taxon>Schistosomatidae</taxon>
        <taxon>Schistosoma</taxon>
    </lineage>
</organism>
<dbReference type="WBParaSite" id="SCUD_0000171101-mRNA-1">
    <property type="protein sequence ID" value="SCUD_0000171101-mRNA-1"/>
    <property type="gene ID" value="SCUD_0000171101"/>
</dbReference>